<dbReference type="AlphaFoldDB" id="A0A4S4FVD7"/>
<keyword evidence="3" id="KW-0378">Hydrolase</keyword>
<dbReference type="GO" id="GO:0006508">
    <property type="term" value="P:proteolysis"/>
    <property type="evidence" value="ECO:0007669"/>
    <property type="project" value="UniProtKB-KW"/>
</dbReference>
<evidence type="ECO:0000313" key="5">
    <source>
        <dbReference type="EMBL" id="THG33825.1"/>
    </source>
</evidence>
<proteinExistence type="inferred from homology"/>
<evidence type="ECO:0000256" key="1">
    <source>
        <dbReference type="ARBA" id="ARBA00006534"/>
    </source>
</evidence>
<dbReference type="GO" id="GO:0008236">
    <property type="term" value="F:serine-type peptidase activity"/>
    <property type="evidence" value="ECO:0007669"/>
    <property type="project" value="UniProtKB-KW"/>
</dbReference>
<evidence type="ECO:0000313" key="6">
    <source>
        <dbReference type="Proteomes" id="UP000307380"/>
    </source>
</evidence>
<evidence type="ECO:0000256" key="2">
    <source>
        <dbReference type="ARBA" id="ARBA00022670"/>
    </source>
</evidence>
<dbReference type="EMBL" id="SSSN01000007">
    <property type="protein sequence ID" value="THG33825.1"/>
    <property type="molecule type" value="Genomic_DNA"/>
</dbReference>
<dbReference type="OrthoDB" id="9778515at2"/>
<dbReference type="InterPro" id="IPR005320">
    <property type="entry name" value="Peptidase_S51"/>
</dbReference>
<keyword evidence="4" id="KW-0720">Serine protease</keyword>
<dbReference type="Pfam" id="PF03575">
    <property type="entry name" value="Peptidase_S51"/>
    <property type="match status" value="1"/>
</dbReference>
<dbReference type="SUPFAM" id="SSF52317">
    <property type="entry name" value="Class I glutamine amidotransferase-like"/>
    <property type="match status" value="1"/>
</dbReference>
<dbReference type="CDD" id="cd03146">
    <property type="entry name" value="GAT1_Peptidase_E"/>
    <property type="match status" value="1"/>
</dbReference>
<evidence type="ECO:0000256" key="3">
    <source>
        <dbReference type="ARBA" id="ARBA00022801"/>
    </source>
</evidence>
<dbReference type="PANTHER" id="PTHR20842:SF0">
    <property type="entry name" value="ALPHA-ASPARTYL DIPEPTIDASE"/>
    <property type="match status" value="1"/>
</dbReference>
<keyword evidence="2" id="KW-0645">Protease</keyword>
<reference evidence="5 6" key="1">
    <citation type="submission" date="2019-04" db="EMBL/GenBank/DDBJ databases">
        <authorList>
            <person name="Jiang L."/>
        </authorList>
    </citation>
    <scope>NUCLEOTIDE SEQUENCE [LARGE SCALE GENOMIC DNA]</scope>
    <source>
        <strain evidence="5 6">YIM 131861</strain>
    </source>
</reference>
<name>A0A4S4FVD7_9MICO</name>
<comment type="caution">
    <text evidence="5">The sequence shown here is derived from an EMBL/GenBank/DDBJ whole genome shotgun (WGS) entry which is preliminary data.</text>
</comment>
<dbReference type="PANTHER" id="PTHR20842">
    <property type="entry name" value="PROTEASE S51 ALPHA-ASPARTYL DIPEPTIDASE"/>
    <property type="match status" value="1"/>
</dbReference>
<dbReference type="Proteomes" id="UP000307380">
    <property type="component" value="Unassembled WGS sequence"/>
</dbReference>
<gene>
    <name evidence="5" type="ORF">E6C70_10260</name>
</gene>
<protein>
    <submittedName>
        <fullName evidence="5">Peptidase E</fullName>
    </submittedName>
</protein>
<dbReference type="InterPro" id="IPR029062">
    <property type="entry name" value="Class_I_gatase-like"/>
</dbReference>
<accession>A0A4S4FVD7</accession>
<dbReference type="RefSeq" id="WP_136424464.1">
    <property type="nucleotide sequence ID" value="NZ_SSSN01000007.1"/>
</dbReference>
<keyword evidence="6" id="KW-1185">Reference proteome</keyword>
<sequence length="244" mass="26463">MAHIVATGAGRAMMDRRADPTHDYILGLTGKERPRVLFVGTATGDDPSYILSFYQTYDSDRCAPRHLPLFHRPMDDLAGFVRGFDVIHVGGGNTANMLDVWKRQGLDEIMRELWEDSNVVFTGGSAGGICWFEGGTTDSYGPTLQVLPEGLGFLHGSFCPHYDAEDQRQPLFHAALKSGELSTGYAVGNLQSLHFDGDEFVTAISPVADGLALRVEAVDGEIVETPLPIRVLDAREPIVAGPSS</sequence>
<evidence type="ECO:0000256" key="4">
    <source>
        <dbReference type="ARBA" id="ARBA00022825"/>
    </source>
</evidence>
<organism evidence="5 6">
    <name type="scientific">Orlajensenia flava</name>
    <dbReference type="NCBI Taxonomy" id="2565934"/>
    <lineage>
        <taxon>Bacteria</taxon>
        <taxon>Bacillati</taxon>
        <taxon>Actinomycetota</taxon>
        <taxon>Actinomycetes</taxon>
        <taxon>Micrococcales</taxon>
        <taxon>Microbacteriaceae</taxon>
        <taxon>Orlajensenia</taxon>
    </lineage>
</organism>
<dbReference type="Gene3D" id="3.40.50.880">
    <property type="match status" value="1"/>
</dbReference>
<comment type="similarity">
    <text evidence="1">Belongs to the peptidase S51 family.</text>
</comment>